<evidence type="ECO:0000256" key="3">
    <source>
        <dbReference type="ARBA" id="ARBA00022525"/>
    </source>
</evidence>
<dbReference type="GO" id="GO:0004252">
    <property type="term" value="F:serine-type endopeptidase activity"/>
    <property type="evidence" value="ECO:0007669"/>
    <property type="project" value="InterPro"/>
</dbReference>
<keyword evidence="5" id="KW-0645">Protease</keyword>
<keyword evidence="5" id="KW-0378">Hydrolase</keyword>
<dbReference type="PANTHER" id="PTHR24276">
    <property type="entry name" value="POLYSERASE-RELATED"/>
    <property type="match status" value="1"/>
</dbReference>
<evidence type="ECO:0000256" key="5">
    <source>
        <dbReference type="RuleBase" id="RU363034"/>
    </source>
</evidence>
<gene>
    <name evidence="8" type="ORF">COCC4DRAFT_45984</name>
</gene>
<keyword evidence="4" id="KW-1015">Disulfide bond</keyword>
<proteinExistence type="inferred from homology"/>
<dbReference type="PROSITE" id="PS00135">
    <property type="entry name" value="TRYPSIN_SER"/>
    <property type="match status" value="1"/>
</dbReference>
<dbReference type="EMBL" id="KB733565">
    <property type="protein sequence ID" value="ENH98526.1"/>
    <property type="molecule type" value="Genomic_DNA"/>
</dbReference>
<dbReference type="SUPFAM" id="SSF50494">
    <property type="entry name" value="Trypsin-like serine proteases"/>
    <property type="match status" value="1"/>
</dbReference>
<keyword evidence="6" id="KW-0732">Signal</keyword>
<accession>N4WZY0</accession>
<dbReference type="AlphaFoldDB" id="N4WZY0"/>
<dbReference type="FunFam" id="2.40.10.10:FF:000047">
    <property type="entry name" value="Trypsin eta"/>
    <property type="match status" value="1"/>
</dbReference>
<dbReference type="InterPro" id="IPR001254">
    <property type="entry name" value="Trypsin_dom"/>
</dbReference>
<dbReference type="Proteomes" id="UP000012338">
    <property type="component" value="Unassembled WGS sequence"/>
</dbReference>
<evidence type="ECO:0000313" key="8">
    <source>
        <dbReference type="EMBL" id="ENH98526.1"/>
    </source>
</evidence>
<dbReference type="GO" id="GO:0006508">
    <property type="term" value="P:proteolysis"/>
    <property type="evidence" value="ECO:0007669"/>
    <property type="project" value="UniProtKB-KW"/>
</dbReference>
<dbReference type="PROSITE" id="PS00134">
    <property type="entry name" value="TRYPSIN_HIS"/>
    <property type="match status" value="1"/>
</dbReference>
<organism evidence="8 9">
    <name type="scientific">Cochliobolus heterostrophus (strain C4 / ATCC 48331 / race T)</name>
    <name type="common">Southern corn leaf blight fungus</name>
    <name type="synonym">Bipolaris maydis</name>
    <dbReference type="NCBI Taxonomy" id="665024"/>
    <lineage>
        <taxon>Eukaryota</taxon>
        <taxon>Fungi</taxon>
        <taxon>Dikarya</taxon>
        <taxon>Ascomycota</taxon>
        <taxon>Pezizomycotina</taxon>
        <taxon>Dothideomycetes</taxon>
        <taxon>Pleosporomycetidae</taxon>
        <taxon>Pleosporales</taxon>
        <taxon>Pleosporineae</taxon>
        <taxon>Pleosporaceae</taxon>
        <taxon>Bipolaris</taxon>
    </lineage>
</organism>
<dbReference type="Pfam" id="PF00089">
    <property type="entry name" value="Trypsin"/>
    <property type="match status" value="1"/>
</dbReference>
<dbReference type="PRINTS" id="PR00722">
    <property type="entry name" value="CHYMOTRYPSIN"/>
</dbReference>
<dbReference type="CDD" id="cd00190">
    <property type="entry name" value="Tryp_SPc"/>
    <property type="match status" value="1"/>
</dbReference>
<keyword evidence="3" id="KW-0964">Secreted</keyword>
<dbReference type="RefSeq" id="XP_014072436.1">
    <property type="nucleotide sequence ID" value="XM_014216961.1"/>
</dbReference>
<evidence type="ECO:0000313" key="9">
    <source>
        <dbReference type="Proteomes" id="UP000012338"/>
    </source>
</evidence>
<dbReference type="GO" id="GO:0005576">
    <property type="term" value="C:extracellular region"/>
    <property type="evidence" value="ECO:0007669"/>
    <property type="project" value="UniProtKB-SubCell"/>
</dbReference>
<keyword evidence="9" id="KW-1185">Reference proteome</keyword>
<reference evidence="9" key="2">
    <citation type="journal article" date="2013" name="PLoS Genet.">
        <title>Comparative genome structure, secondary metabolite, and effector coding capacity across Cochliobolus pathogens.</title>
        <authorList>
            <person name="Condon B.J."/>
            <person name="Leng Y."/>
            <person name="Wu D."/>
            <person name="Bushley K.E."/>
            <person name="Ohm R.A."/>
            <person name="Otillar R."/>
            <person name="Martin J."/>
            <person name="Schackwitz W."/>
            <person name="Grimwood J."/>
            <person name="MohdZainudin N."/>
            <person name="Xue C."/>
            <person name="Wang R."/>
            <person name="Manning V.A."/>
            <person name="Dhillon B."/>
            <person name="Tu Z.J."/>
            <person name="Steffenson B.J."/>
            <person name="Salamov A."/>
            <person name="Sun H."/>
            <person name="Lowry S."/>
            <person name="LaButti K."/>
            <person name="Han J."/>
            <person name="Copeland A."/>
            <person name="Lindquist E."/>
            <person name="Barry K."/>
            <person name="Schmutz J."/>
            <person name="Baker S.E."/>
            <person name="Ciuffetti L.M."/>
            <person name="Grigoriev I.V."/>
            <person name="Zhong S."/>
            <person name="Turgeon B.G."/>
        </authorList>
    </citation>
    <scope>NUCLEOTIDE SEQUENCE [LARGE SCALE GENOMIC DNA]</scope>
    <source>
        <strain evidence="9">C4 / ATCC 48331 / race T</strain>
    </source>
</reference>
<dbReference type="GeneID" id="25845253"/>
<dbReference type="InterPro" id="IPR050430">
    <property type="entry name" value="Peptidase_S1"/>
</dbReference>
<dbReference type="InterPro" id="IPR018114">
    <property type="entry name" value="TRYPSIN_HIS"/>
</dbReference>
<feature type="signal peptide" evidence="6">
    <location>
        <begin position="1"/>
        <end position="17"/>
    </location>
</feature>
<dbReference type="InterPro" id="IPR009003">
    <property type="entry name" value="Peptidase_S1_PA"/>
</dbReference>
<evidence type="ECO:0000256" key="4">
    <source>
        <dbReference type="ARBA" id="ARBA00023157"/>
    </source>
</evidence>
<dbReference type="InterPro" id="IPR043504">
    <property type="entry name" value="Peptidase_S1_PA_chymotrypsin"/>
</dbReference>
<dbReference type="HOGENOM" id="CLU_006842_7_5_1"/>
<dbReference type="InterPro" id="IPR001314">
    <property type="entry name" value="Peptidase_S1A"/>
</dbReference>
<dbReference type="InterPro" id="IPR033116">
    <property type="entry name" value="TRYPSIN_SER"/>
</dbReference>
<comment type="similarity">
    <text evidence="2">Belongs to the peptidase S1 family.</text>
</comment>
<dbReference type="PROSITE" id="PS50240">
    <property type="entry name" value="TRYPSIN_DOM"/>
    <property type="match status" value="1"/>
</dbReference>
<comment type="subcellular location">
    <subcellularLocation>
        <location evidence="1">Secreted</location>
    </subcellularLocation>
</comment>
<dbReference type="PANTHER" id="PTHR24276:SF98">
    <property type="entry name" value="FI18310P1-RELATED"/>
    <property type="match status" value="1"/>
</dbReference>
<evidence type="ECO:0000256" key="6">
    <source>
        <dbReference type="SAM" id="SignalP"/>
    </source>
</evidence>
<dbReference type="GO" id="GO:0051604">
    <property type="term" value="P:protein maturation"/>
    <property type="evidence" value="ECO:0007669"/>
    <property type="project" value="UniProtKB-ARBA"/>
</dbReference>
<keyword evidence="5" id="KW-0720">Serine protease</keyword>
<dbReference type="Gene3D" id="2.40.10.10">
    <property type="entry name" value="Trypsin-like serine proteases"/>
    <property type="match status" value="2"/>
</dbReference>
<dbReference type="OrthoDB" id="6380398at2759"/>
<feature type="chain" id="PRO_5004124376" description="Peptidase S1 domain-containing protein" evidence="6">
    <location>
        <begin position="18"/>
        <end position="261"/>
    </location>
</feature>
<evidence type="ECO:0000256" key="2">
    <source>
        <dbReference type="ARBA" id="ARBA00007664"/>
    </source>
</evidence>
<evidence type="ECO:0000256" key="1">
    <source>
        <dbReference type="ARBA" id="ARBA00004613"/>
    </source>
</evidence>
<name>N4WZY0_COCH4</name>
<dbReference type="SMART" id="SM00020">
    <property type="entry name" value="Tryp_SPc"/>
    <property type="match status" value="1"/>
</dbReference>
<feature type="domain" description="Peptidase S1" evidence="7">
    <location>
        <begin position="31"/>
        <end position="261"/>
    </location>
</feature>
<evidence type="ECO:0000259" key="7">
    <source>
        <dbReference type="PROSITE" id="PS50240"/>
    </source>
</evidence>
<protein>
    <recommendedName>
        <fullName evidence="7">Peptidase S1 domain-containing protein</fullName>
    </recommendedName>
</protein>
<reference evidence="8 9" key="1">
    <citation type="journal article" date="2012" name="PLoS Pathog.">
        <title>Diverse lifestyles and strategies of plant pathogenesis encoded in the genomes of eighteen Dothideomycetes fungi.</title>
        <authorList>
            <person name="Ohm R.A."/>
            <person name="Feau N."/>
            <person name="Henrissat B."/>
            <person name="Schoch C.L."/>
            <person name="Horwitz B.A."/>
            <person name="Barry K.W."/>
            <person name="Condon B.J."/>
            <person name="Copeland A.C."/>
            <person name="Dhillon B."/>
            <person name="Glaser F."/>
            <person name="Hesse C.N."/>
            <person name="Kosti I."/>
            <person name="LaButti K."/>
            <person name="Lindquist E.A."/>
            <person name="Lucas S."/>
            <person name="Salamov A.A."/>
            <person name="Bradshaw R.E."/>
            <person name="Ciuffetti L."/>
            <person name="Hamelin R.C."/>
            <person name="Kema G.H.J."/>
            <person name="Lawrence C."/>
            <person name="Scott J.A."/>
            <person name="Spatafora J.W."/>
            <person name="Turgeon B.G."/>
            <person name="de Wit P.J.G.M."/>
            <person name="Zhong S."/>
            <person name="Goodwin S.B."/>
            <person name="Grigoriev I.V."/>
        </authorList>
    </citation>
    <scope>NUCLEOTIDE SEQUENCE [LARGE SCALE GENOMIC DNA]</scope>
    <source>
        <strain evidence="9">C4 / ATCC 48331 / race T</strain>
    </source>
</reference>
<sequence length="261" mass="26710">MRFEPLLAFALPALIVAAPTPQWDDAPEESIVGGTSASAGEFPFIASLQLSGSHFCGGTIINSNTIVTAAHCSVTSLIGSVRNVRVRLGSLNNASGGTTSAVSAIYVHPNYIDDDEHHDFDIAIWKLTTPISAGGNIAYANLAASGSDPAAGSTVTVAGWGATRQGGSGSSSLLKVSVPVVARSTCQSQYPEEDISTNMVCAGQTSGGKDSCQGDSGGPLVDASKTLVGVVSWGYGCAQPNLPGVYSRIGTFRSFISQYSS</sequence>